<proteinExistence type="predicted"/>
<dbReference type="AlphaFoldDB" id="A0AA90SMJ9"/>
<reference evidence="1 2" key="1">
    <citation type="journal article" date="2023" name="bioRxiv">
        <title>An intranuclear bacterial parasite of deep-sea mussels expresses apoptosis inhibitors acquired from its host.</title>
        <authorList>
            <person name="Gonzalez Porras M.A."/>
            <person name="Assie A."/>
            <person name="Tietjen M."/>
            <person name="Violette M."/>
            <person name="Kleiner M."/>
            <person name="Gruber-Vodicka H."/>
            <person name="Dubilier N."/>
            <person name="Leisch N."/>
        </authorList>
    </citation>
    <scope>NUCLEOTIDE SEQUENCE [LARGE SCALE GENOMIC DNA]</scope>
    <source>
        <strain evidence="1">IAP13</strain>
    </source>
</reference>
<comment type="caution">
    <text evidence="1">The sequence shown here is derived from an EMBL/GenBank/DDBJ whole genome shotgun (WGS) entry which is preliminary data.</text>
</comment>
<gene>
    <name evidence="1" type="ORF">QS748_06885</name>
</gene>
<dbReference type="Proteomes" id="UP001178148">
    <property type="component" value="Unassembled WGS sequence"/>
</dbReference>
<organism evidence="1 2">
    <name type="scientific">Candidatus Endonucleibacter bathymodioli</name>
    <dbReference type="NCBI Taxonomy" id="539814"/>
    <lineage>
        <taxon>Bacteria</taxon>
        <taxon>Pseudomonadati</taxon>
        <taxon>Pseudomonadota</taxon>
        <taxon>Gammaproteobacteria</taxon>
        <taxon>Oceanospirillales</taxon>
        <taxon>Endozoicomonadaceae</taxon>
        <taxon>Candidatus Endonucleibacter</taxon>
    </lineage>
</organism>
<evidence type="ECO:0000313" key="2">
    <source>
        <dbReference type="Proteomes" id="UP001178148"/>
    </source>
</evidence>
<accession>A0AA90SMJ9</accession>
<name>A0AA90SMJ9_9GAMM</name>
<evidence type="ECO:0000313" key="1">
    <source>
        <dbReference type="EMBL" id="MDP0588916.1"/>
    </source>
</evidence>
<sequence length="69" mass="7477">MSPIRTILVGDNSITLASYAYPGWDILSFTLCCSQIGKAKEADFLCRNAIMGIGYVLVLQHKKQGGLNA</sequence>
<keyword evidence="2" id="KW-1185">Reference proteome</keyword>
<dbReference type="EMBL" id="JASXSV010000008">
    <property type="protein sequence ID" value="MDP0588916.1"/>
    <property type="molecule type" value="Genomic_DNA"/>
</dbReference>
<protein>
    <submittedName>
        <fullName evidence="1">Uncharacterized protein</fullName>
    </submittedName>
</protein>